<name>A0ABV7IIQ4_9RHOB</name>
<dbReference type="InterPro" id="IPR050892">
    <property type="entry name" value="ADP-ribose_metab_enzymes"/>
</dbReference>
<feature type="domain" description="Macro" evidence="2">
    <location>
        <begin position="1"/>
        <end position="170"/>
    </location>
</feature>
<comment type="caution">
    <text evidence="3">The sequence shown here is derived from an EMBL/GenBank/DDBJ whole genome shotgun (WGS) entry which is preliminary data.</text>
</comment>
<proteinExistence type="predicted"/>
<accession>A0ABV7IIQ4</accession>
<dbReference type="PANTHER" id="PTHR12521:SF0">
    <property type="entry name" value="ADP-RIBOSE GLYCOHYDROLASE OARD1"/>
    <property type="match status" value="1"/>
</dbReference>
<dbReference type="CDD" id="cd02901">
    <property type="entry name" value="Macro_Poa1p-like"/>
    <property type="match status" value="1"/>
</dbReference>
<evidence type="ECO:0000259" key="2">
    <source>
        <dbReference type="PROSITE" id="PS51154"/>
    </source>
</evidence>
<reference evidence="4" key="1">
    <citation type="journal article" date="2019" name="Int. J. Syst. Evol. Microbiol.">
        <title>The Global Catalogue of Microorganisms (GCM) 10K type strain sequencing project: providing services to taxonomists for standard genome sequencing and annotation.</title>
        <authorList>
            <consortium name="The Broad Institute Genomics Platform"/>
            <consortium name="The Broad Institute Genome Sequencing Center for Infectious Disease"/>
            <person name="Wu L."/>
            <person name="Ma J."/>
        </authorList>
    </citation>
    <scope>NUCLEOTIDE SEQUENCE [LARGE SCALE GENOMIC DNA]</scope>
    <source>
        <strain evidence="4">KCTC 52239</strain>
    </source>
</reference>
<dbReference type="Proteomes" id="UP001595557">
    <property type="component" value="Unassembled WGS sequence"/>
</dbReference>
<organism evidence="3 4">
    <name type="scientific">Paracoccus fontiphilus</name>
    <dbReference type="NCBI Taxonomy" id="1815556"/>
    <lineage>
        <taxon>Bacteria</taxon>
        <taxon>Pseudomonadati</taxon>
        <taxon>Pseudomonadota</taxon>
        <taxon>Alphaproteobacteria</taxon>
        <taxon>Rhodobacterales</taxon>
        <taxon>Paracoccaceae</taxon>
        <taxon>Paracoccus</taxon>
    </lineage>
</organism>
<gene>
    <name evidence="3" type="ORF">ACFOD7_20575</name>
</gene>
<dbReference type="EMBL" id="JBHRTE010000105">
    <property type="protein sequence ID" value="MFC3170427.1"/>
    <property type="molecule type" value="Genomic_DNA"/>
</dbReference>
<protein>
    <submittedName>
        <fullName evidence="3">Macro domain-containing protein</fullName>
    </submittedName>
</protein>
<dbReference type="PANTHER" id="PTHR12521">
    <property type="entry name" value="PROTEIN C6ORF130"/>
    <property type="match status" value="1"/>
</dbReference>
<dbReference type="InterPro" id="IPR043472">
    <property type="entry name" value="Macro_dom-like"/>
</dbReference>
<dbReference type="RefSeq" id="WP_207472066.1">
    <property type="nucleotide sequence ID" value="NZ_JAFNAW010000110.1"/>
</dbReference>
<dbReference type="PROSITE" id="PS51154">
    <property type="entry name" value="MACRO"/>
    <property type="match status" value="1"/>
</dbReference>
<dbReference type="Gene3D" id="3.40.220.10">
    <property type="entry name" value="Leucine Aminopeptidase, subunit E, domain 1"/>
    <property type="match status" value="1"/>
</dbReference>
<comment type="catalytic activity">
    <reaction evidence="1">
        <text>an N-(ADP-alpha-D-ribosyl)-thymidine in DNA + H2O = a thymidine in DNA + ADP-D-ribose</text>
        <dbReference type="Rhea" id="RHEA:71655"/>
        <dbReference type="Rhea" id="RHEA-COMP:13556"/>
        <dbReference type="Rhea" id="RHEA-COMP:18051"/>
        <dbReference type="ChEBI" id="CHEBI:15377"/>
        <dbReference type="ChEBI" id="CHEBI:57967"/>
        <dbReference type="ChEBI" id="CHEBI:137386"/>
        <dbReference type="ChEBI" id="CHEBI:191199"/>
    </reaction>
    <physiologicalReaction direction="left-to-right" evidence="1">
        <dbReference type="Rhea" id="RHEA:71656"/>
    </physiologicalReaction>
</comment>
<evidence type="ECO:0000256" key="1">
    <source>
        <dbReference type="ARBA" id="ARBA00035885"/>
    </source>
</evidence>
<evidence type="ECO:0000313" key="3">
    <source>
        <dbReference type="EMBL" id="MFC3170427.1"/>
    </source>
</evidence>
<dbReference type="SUPFAM" id="SSF52949">
    <property type="entry name" value="Macro domain-like"/>
    <property type="match status" value="1"/>
</dbReference>
<evidence type="ECO:0000313" key="4">
    <source>
        <dbReference type="Proteomes" id="UP001595557"/>
    </source>
</evidence>
<dbReference type="SMART" id="SM00506">
    <property type="entry name" value="A1pp"/>
    <property type="match status" value="1"/>
</dbReference>
<dbReference type="InterPro" id="IPR002589">
    <property type="entry name" value="Macro_dom"/>
</dbReference>
<keyword evidence="4" id="KW-1185">Reference proteome</keyword>
<dbReference type="Pfam" id="PF01661">
    <property type="entry name" value="Macro"/>
    <property type="match status" value="1"/>
</dbReference>
<sequence>MTVKFKNGDMFAEPVEALVNTVNCVGVMGKGVAHEFKVRWPDNYKEYKTLCARKGLRPGQMFTFQNMHMFGSTGPRYLVNFPTKDHWKAKSKISYVEDGLDALATEIERLGIKSIAMPPLGCGNGGLDWSEVKPLIMQKLGHLNDVDVVVFEPLNAAEAPEFTEATLNMTTGRAILLKALGDLEKYFDGAFDRVSLQKIAYFIQALGVNLKLDFSRNLHGPYSETLRKSYISLEKHGMIKGFVEGDRLSKVTPTGYAIADEYLTHHPEVDIKIIERLDHLIQGYESPYGLELLSSVHWLANHEKHSPIEKIISEMATWNENKRNLFQENAIREAYKRLEEDGLLN</sequence>